<dbReference type="Proteomes" id="UP000611554">
    <property type="component" value="Unassembled WGS sequence"/>
</dbReference>
<reference evidence="2" key="1">
    <citation type="journal article" date="2019" name="Int. J. Syst. Evol. Microbiol.">
        <title>The Global Catalogue of Microorganisms (GCM) 10K type strain sequencing project: providing services to taxonomists for standard genome sequencing and annotation.</title>
        <authorList>
            <consortium name="The Broad Institute Genomics Platform"/>
            <consortium name="The Broad Institute Genome Sequencing Center for Infectious Disease"/>
            <person name="Wu L."/>
            <person name="Ma J."/>
        </authorList>
    </citation>
    <scope>NUCLEOTIDE SEQUENCE [LARGE SCALE GENOMIC DNA]</scope>
    <source>
        <strain evidence="2">JCM 3115</strain>
    </source>
</reference>
<keyword evidence="2" id="KW-1185">Reference proteome</keyword>
<accession>A0ABQ2R180</accession>
<evidence type="ECO:0000313" key="1">
    <source>
        <dbReference type="EMBL" id="GGQ02957.1"/>
    </source>
</evidence>
<comment type="caution">
    <text evidence="1">The sequence shown here is derived from an EMBL/GenBank/DDBJ whole genome shotgun (WGS) entry which is preliminary data.</text>
</comment>
<gene>
    <name evidence="1" type="ORF">GCM10010140_36520</name>
</gene>
<name>A0ABQ2R180_9ACTN</name>
<evidence type="ECO:0000313" key="2">
    <source>
        <dbReference type="Proteomes" id="UP000611554"/>
    </source>
</evidence>
<sequence length="214" mass="25145">MSSHLPEWFCRMFSSPRFAPYRSAVGGDDMRAWALYRWNMEASEAFYSSLHCLEVSLRNAEHARLVSRFGRPDWWVAAPLRDHELMKIAKAERTLRDKGVADPTADALVAELSFGFWVSLLSRFHDRRLWVPVLHAAFPYYSGPRETLRDNLQSMVLLRNRVMHHEPIHHRHLEADHTKIYRLLGYLEPEVVVWLKGFDRAPEVLKRRPNGRSR</sequence>
<organism evidence="1 2">
    <name type="scientific">Streptosporangium pseudovulgare</name>
    <dbReference type="NCBI Taxonomy" id="35765"/>
    <lineage>
        <taxon>Bacteria</taxon>
        <taxon>Bacillati</taxon>
        <taxon>Actinomycetota</taxon>
        <taxon>Actinomycetes</taxon>
        <taxon>Streptosporangiales</taxon>
        <taxon>Streptosporangiaceae</taxon>
        <taxon>Streptosporangium</taxon>
    </lineage>
</organism>
<evidence type="ECO:0008006" key="3">
    <source>
        <dbReference type="Google" id="ProtNLM"/>
    </source>
</evidence>
<protein>
    <recommendedName>
        <fullName evidence="3">Abi-like protein</fullName>
    </recommendedName>
</protein>
<dbReference type="EMBL" id="BMQJ01000008">
    <property type="protein sequence ID" value="GGQ02957.1"/>
    <property type="molecule type" value="Genomic_DNA"/>
</dbReference>
<proteinExistence type="predicted"/>
<dbReference type="RefSeq" id="WP_189247663.1">
    <property type="nucleotide sequence ID" value="NZ_BMQJ01000008.1"/>
</dbReference>